<feature type="chain" id="PRO_5043039736" evidence="1">
    <location>
        <begin position="28"/>
        <end position="124"/>
    </location>
</feature>
<keyword evidence="3" id="KW-1185">Reference proteome</keyword>
<name>A0AAN9KEY8_CANGL</name>
<protein>
    <submittedName>
        <fullName evidence="2">Uncharacterized protein</fullName>
    </submittedName>
</protein>
<dbReference type="EMBL" id="JAYMYQ010000008">
    <property type="protein sequence ID" value="KAK7315809.1"/>
    <property type="molecule type" value="Genomic_DNA"/>
</dbReference>
<organism evidence="2 3">
    <name type="scientific">Canavalia gladiata</name>
    <name type="common">Sword bean</name>
    <name type="synonym">Dolichos gladiatus</name>
    <dbReference type="NCBI Taxonomy" id="3824"/>
    <lineage>
        <taxon>Eukaryota</taxon>
        <taxon>Viridiplantae</taxon>
        <taxon>Streptophyta</taxon>
        <taxon>Embryophyta</taxon>
        <taxon>Tracheophyta</taxon>
        <taxon>Spermatophyta</taxon>
        <taxon>Magnoliopsida</taxon>
        <taxon>eudicotyledons</taxon>
        <taxon>Gunneridae</taxon>
        <taxon>Pentapetalae</taxon>
        <taxon>rosids</taxon>
        <taxon>fabids</taxon>
        <taxon>Fabales</taxon>
        <taxon>Fabaceae</taxon>
        <taxon>Papilionoideae</taxon>
        <taxon>50 kb inversion clade</taxon>
        <taxon>NPAAA clade</taxon>
        <taxon>indigoferoid/millettioid clade</taxon>
        <taxon>Phaseoleae</taxon>
        <taxon>Canavalia</taxon>
    </lineage>
</organism>
<evidence type="ECO:0000313" key="3">
    <source>
        <dbReference type="Proteomes" id="UP001367508"/>
    </source>
</evidence>
<proteinExistence type="predicted"/>
<dbReference type="Proteomes" id="UP001367508">
    <property type="component" value="Unassembled WGS sequence"/>
</dbReference>
<accession>A0AAN9KEY8</accession>
<dbReference type="AlphaFoldDB" id="A0AAN9KEY8"/>
<sequence>MYDCGGMTKKAMLTTMRLFFLMPCAKGNFFVLPQASLEVANLNYNCKFQTRRIYHDTFNSRDQLWSATGESYCQTMLALNGAMHPLEQAPHHWSSGWMELKEQLSDGLMEPEIETMPRLCDHWN</sequence>
<evidence type="ECO:0000313" key="2">
    <source>
        <dbReference type="EMBL" id="KAK7315809.1"/>
    </source>
</evidence>
<comment type="caution">
    <text evidence="2">The sequence shown here is derived from an EMBL/GenBank/DDBJ whole genome shotgun (WGS) entry which is preliminary data.</text>
</comment>
<evidence type="ECO:0000256" key="1">
    <source>
        <dbReference type="SAM" id="SignalP"/>
    </source>
</evidence>
<reference evidence="2 3" key="1">
    <citation type="submission" date="2024-01" db="EMBL/GenBank/DDBJ databases">
        <title>The genomes of 5 underutilized Papilionoideae crops provide insights into root nodulation and disease resistanc.</title>
        <authorList>
            <person name="Jiang F."/>
        </authorList>
    </citation>
    <scope>NUCLEOTIDE SEQUENCE [LARGE SCALE GENOMIC DNA]</scope>
    <source>
        <strain evidence="2">LVBAO_FW01</strain>
        <tissue evidence="2">Leaves</tissue>
    </source>
</reference>
<keyword evidence="1" id="KW-0732">Signal</keyword>
<feature type="signal peptide" evidence="1">
    <location>
        <begin position="1"/>
        <end position="27"/>
    </location>
</feature>
<gene>
    <name evidence="2" type="ORF">VNO77_34387</name>
</gene>